<accession>A0ABR9XHY3</accession>
<dbReference type="Gene3D" id="2.40.70.10">
    <property type="entry name" value="Acid Proteases"/>
    <property type="match status" value="2"/>
</dbReference>
<feature type="chain" id="PRO_5045951540" evidence="1">
    <location>
        <begin position="23"/>
        <end position="331"/>
    </location>
</feature>
<keyword evidence="1" id="KW-0732">Signal</keyword>
<gene>
    <name evidence="2" type="ORF">IRJ18_09880</name>
</gene>
<comment type="caution">
    <text evidence="2">The sequence shown here is derived from an EMBL/GenBank/DDBJ whole genome shotgun (WGS) entry which is preliminary data.</text>
</comment>
<reference evidence="2 3" key="1">
    <citation type="submission" date="2020-10" db="EMBL/GenBank/DDBJ databases">
        <title>Mucilaginibacter mali sp. nov., isolated from rhizosphere soil of apple orchard.</title>
        <authorList>
            <person name="Lee J.-S."/>
            <person name="Kim H.S."/>
            <person name="Kim J.-S."/>
        </authorList>
    </citation>
    <scope>NUCLEOTIDE SEQUENCE [LARGE SCALE GENOMIC DNA]</scope>
    <source>
        <strain evidence="2 3">KCTC 23157</strain>
    </source>
</reference>
<dbReference type="PROSITE" id="PS00141">
    <property type="entry name" value="ASP_PROTEASE"/>
    <property type="match status" value="1"/>
</dbReference>
<keyword evidence="3" id="KW-1185">Reference proteome</keyword>
<organism evidence="2 3">
    <name type="scientific">Mucilaginibacter boryungensis</name>
    <dbReference type="NCBI Taxonomy" id="768480"/>
    <lineage>
        <taxon>Bacteria</taxon>
        <taxon>Pseudomonadati</taxon>
        <taxon>Bacteroidota</taxon>
        <taxon>Sphingobacteriia</taxon>
        <taxon>Sphingobacteriales</taxon>
        <taxon>Sphingobacteriaceae</taxon>
        <taxon>Mucilaginibacter</taxon>
    </lineage>
</organism>
<dbReference type="RefSeq" id="WP_194106013.1">
    <property type="nucleotide sequence ID" value="NZ_JADFFM010000001.1"/>
</dbReference>
<protein>
    <submittedName>
        <fullName evidence="2">Retropepsin-like domain-containing protein</fullName>
    </submittedName>
</protein>
<feature type="signal peptide" evidence="1">
    <location>
        <begin position="1"/>
        <end position="22"/>
    </location>
</feature>
<dbReference type="Proteomes" id="UP000632774">
    <property type="component" value="Unassembled WGS sequence"/>
</dbReference>
<dbReference type="EMBL" id="JADFFM010000001">
    <property type="protein sequence ID" value="MBE9666670.1"/>
    <property type="molecule type" value="Genomic_DNA"/>
</dbReference>
<evidence type="ECO:0000313" key="3">
    <source>
        <dbReference type="Proteomes" id="UP000632774"/>
    </source>
</evidence>
<evidence type="ECO:0000256" key="1">
    <source>
        <dbReference type="SAM" id="SignalP"/>
    </source>
</evidence>
<dbReference type="InterPro" id="IPR001969">
    <property type="entry name" value="Aspartic_peptidase_AS"/>
</dbReference>
<dbReference type="InterPro" id="IPR021109">
    <property type="entry name" value="Peptidase_aspartic_dom_sf"/>
</dbReference>
<sequence>MNKIGLLLFLLFTMGGRFQANAMRNPQPVHHVSFKNAIVAEPDPEPYGDFKTLIVPFKKAGNLIVIEAQIDSVYGNFILDTGAPCLVLNKTYFRDAPHIEDKDAGGINGLADRSFKTTIKHLSIFELNYDKLSADVCDLSGIENGRNIKILGLLGTRLFNKLAITVDVNQSVLYIHKLDDKGNIPEAERLFAVADVKTPFKLLNDVVYLRCAANDQKLWFAFDTGAESNLIDYSRNKKLVRGMRVISRAKLTGIGNSSFEVITAEFDKLVVGDHEFLKNKAVVTDLDKMGSAYGYSVDAMLGYDFYSRGIFTLNFVKKEFEMYIYNRDNIK</sequence>
<name>A0ABR9XHY3_9SPHI</name>
<proteinExistence type="predicted"/>
<evidence type="ECO:0000313" key="2">
    <source>
        <dbReference type="EMBL" id="MBE9666670.1"/>
    </source>
</evidence>
<dbReference type="Pfam" id="PF13650">
    <property type="entry name" value="Asp_protease_2"/>
    <property type="match status" value="1"/>
</dbReference>